<dbReference type="InterPro" id="IPR016024">
    <property type="entry name" value="ARM-type_fold"/>
</dbReference>
<gene>
    <name evidence="7" type="primary">Ap4b1-001</name>
</gene>
<dbReference type="Gene3D" id="1.25.10.10">
    <property type="entry name" value="Leucine-rich Repeat Variant"/>
    <property type="match status" value="1"/>
</dbReference>
<proteinExistence type="evidence at transcript level"/>
<dbReference type="EMBL" id="LR782964">
    <property type="protein sequence ID" value="CAB3222325.1"/>
    <property type="molecule type" value="mRNA"/>
</dbReference>
<dbReference type="SUPFAM" id="SSF48371">
    <property type="entry name" value="ARM repeat"/>
    <property type="match status" value="1"/>
</dbReference>
<evidence type="ECO:0000256" key="2">
    <source>
        <dbReference type="ARBA" id="ARBA00006613"/>
    </source>
</evidence>
<dbReference type="GO" id="GO:0012505">
    <property type="term" value="C:endomembrane system"/>
    <property type="evidence" value="ECO:0007669"/>
    <property type="project" value="UniProtKB-SubCell"/>
</dbReference>
<dbReference type="GO" id="GO:0006886">
    <property type="term" value="P:intracellular protein transport"/>
    <property type="evidence" value="ECO:0007669"/>
    <property type="project" value="InterPro"/>
</dbReference>
<evidence type="ECO:0000256" key="1">
    <source>
        <dbReference type="ARBA" id="ARBA00004308"/>
    </source>
</evidence>
<dbReference type="InterPro" id="IPR002553">
    <property type="entry name" value="Clathrin/coatomer_adapt-like_N"/>
</dbReference>
<name>A0A6F9D726_9ASCI</name>
<dbReference type="InterPro" id="IPR011989">
    <property type="entry name" value="ARM-like"/>
</dbReference>
<dbReference type="InterPro" id="IPR026739">
    <property type="entry name" value="AP_beta"/>
</dbReference>
<comment type="similarity">
    <text evidence="2">Belongs to the adaptor complexes large subunit family.</text>
</comment>
<dbReference type="GO" id="GO:0016192">
    <property type="term" value="P:vesicle-mediated transport"/>
    <property type="evidence" value="ECO:0007669"/>
    <property type="project" value="InterPro"/>
</dbReference>
<dbReference type="GO" id="GO:0030117">
    <property type="term" value="C:membrane coat"/>
    <property type="evidence" value="ECO:0007669"/>
    <property type="project" value="InterPro"/>
</dbReference>
<keyword evidence="3" id="KW-0813">Transport</keyword>
<protein>
    <submittedName>
        <fullName evidence="7">AP-4 complex subunit beta-1-like</fullName>
    </submittedName>
</protein>
<evidence type="ECO:0000313" key="7">
    <source>
        <dbReference type="EMBL" id="CAB3222325.1"/>
    </source>
</evidence>
<dbReference type="AlphaFoldDB" id="A0A6F9D726"/>
<evidence type="ECO:0000259" key="6">
    <source>
        <dbReference type="Pfam" id="PF01602"/>
    </source>
</evidence>
<dbReference type="Pfam" id="PF01602">
    <property type="entry name" value="Adaptin_N"/>
    <property type="match status" value="1"/>
</dbReference>
<keyword evidence="5" id="KW-0472">Membrane</keyword>
<keyword evidence="4" id="KW-0653">Protein transport</keyword>
<evidence type="ECO:0000256" key="5">
    <source>
        <dbReference type="ARBA" id="ARBA00023136"/>
    </source>
</evidence>
<accession>A0A6F9D726</accession>
<reference evidence="7" key="1">
    <citation type="submission" date="2020-04" db="EMBL/GenBank/DDBJ databases">
        <authorList>
            <person name="Neveu A P."/>
        </authorList>
    </citation>
    <scope>NUCLEOTIDE SEQUENCE</scope>
    <source>
        <tissue evidence="7">Whole embryo</tissue>
    </source>
</reference>
<dbReference type="PANTHER" id="PTHR11134">
    <property type="entry name" value="ADAPTOR COMPLEX SUBUNIT BETA FAMILY MEMBER"/>
    <property type="match status" value="1"/>
</dbReference>
<organism evidence="7">
    <name type="scientific">Phallusia mammillata</name>
    <dbReference type="NCBI Taxonomy" id="59560"/>
    <lineage>
        <taxon>Eukaryota</taxon>
        <taxon>Metazoa</taxon>
        <taxon>Chordata</taxon>
        <taxon>Tunicata</taxon>
        <taxon>Ascidiacea</taxon>
        <taxon>Phlebobranchia</taxon>
        <taxon>Ascidiidae</taxon>
        <taxon>Phallusia</taxon>
    </lineage>
</organism>
<sequence>MKQSNDAVKLLKSNTKLFLVLFEDHVSVKMKKLDILTEIVSEEFAEVIFINVLRYITANEKVARKAFCLLTKLHMFLPRNCETVLTNCLQSSNQIVVQESVKSTAIMTLRQTEEQRNKFLAEIYVILLKGYKHCTTIESNCSSLWLLSQNGELQNCGPMINIMNTEVENFFDKKTSPVLQQEVLTTCMRLFLKWPHLFEKQLKDLFEKIFAMSTFSTIQEQAKIYFLMLKSDLKFAQKCFEPCSPIKSSSEAQHKITAVGFNSIKVATLHQS</sequence>
<evidence type="ECO:0000256" key="3">
    <source>
        <dbReference type="ARBA" id="ARBA00022448"/>
    </source>
</evidence>
<feature type="domain" description="Clathrin/coatomer adaptor adaptin-like N-terminal" evidence="6">
    <location>
        <begin position="4"/>
        <end position="229"/>
    </location>
</feature>
<comment type="subcellular location">
    <subcellularLocation>
        <location evidence="1">Endomembrane system</location>
    </subcellularLocation>
</comment>
<evidence type="ECO:0000256" key="4">
    <source>
        <dbReference type="ARBA" id="ARBA00022927"/>
    </source>
</evidence>